<dbReference type="CDD" id="cd00111">
    <property type="entry name" value="Trefoil"/>
    <property type="match status" value="1"/>
</dbReference>
<protein>
    <recommendedName>
        <fullName evidence="11">P-type domain-containing protein</fullName>
    </recommendedName>
</protein>
<dbReference type="InterPro" id="IPR048395">
    <property type="entry name" value="Glyco_hydro_31_C"/>
</dbReference>
<dbReference type="Proteomes" id="UP001187531">
    <property type="component" value="Unassembled WGS sequence"/>
</dbReference>
<proteinExistence type="inferred from homology"/>
<keyword evidence="13" id="KW-1185">Reference proteome</keyword>
<dbReference type="FunFam" id="2.60.40.1180:FF:000001">
    <property type="entry name" value="Maltase-glucoamylase, intestinal"/>
    <property type="match status" value="1"/>
</dbReference>
<evidence type="ECO:0000313" key="13">
    <source>
        <dbReference type="Proteomes" id="UP001187531"/>
    </source>
</evidence>
<evidence type="ECO:0000259" key="11">
    <source>
        <dbReference type="PROSITE" id="PS51448"/>
    </source>
</evidence>
<reference evidence="12" key="1">
    <citation type="submission" date="2023-07" db="EMBL/GenBank/DDBJ databases">
        <title>Chromosome-level genome assembly of Artemia franciscana.</title>
        <authorList>
            <person name="Jo E."/>
        </authorList>
    </citation>
    <scope>NUCLEOTIDE SEQUENCE</scope>
    <source>
        <tissue evidence="12">Whole body</tissue>
    </source>
</reference>
<comment type="caution">
    <text evidence="12">The sequence shown here is derived from an EMBL/GenBank/DDBJ whole genome shotgun (WGS) entry which is preliminary data.</text>
</comment>
<keyword evidence="10" id="KW-0812">Transmembrane</keyword>
<comment type="subcellular location">
    <subcellularLocation>
        <location evidence="1">Endomembrane system</location>
    </subcellularLocation>
</comment>
<comment type="caution">
    <text evidence="8">Lacks conserved residue(s) required for the propagation of feature annotation.</text>
</comment>
<keyword evidence="4 10" id="KW-0472">Membrane</keyword>
<evidence type="ECO:0000256" key="6">
    <source>
        <dbReference type="ARBA" id="ARBA00023180"/>
    </source>
</evidence>
<dbReference type="PANTHER" id="PTHR22762:SF131">
    <property type="entry name" value="GLYCOSIDE HYDROLASE FAMILY 31 N-TERMINAL DOMAIN-CONTAINING PROTEIN"/>
    <property type="match status" value="1"/>
</dbReference>
<dbReference type="Pfam" id="PF21365">
    <property type="entry name" value="Glyco_hydro_31_3rd"/>
    <property type="match status" value="1"/>
</dbReference>
<feature type="domain" description="P-type" evidence="11">
    <location>
        <begin position="117"/>
        <end position="167"/>
    </location>
</feature>
<dbReference type="GO" id="GO:0012505">
    <property type="term" value="C:endomembrane system"/>
    <property type="evidence" value="ECO:0007669"/>
    <property type="project" value="UniProtKB-SubCell"/>
</dbReference>
<dbReference type="InterPro" id="IPR017957">
    <property type="entry name" value="P_trefoil_CS"/>
</dbReference>
<dbReference type="SUPFAM" id="SSF51011">
    <property type="entry name" value="Glycosyl hydrolase domain"/>
    <property type="match status" value="1"/>
</dbReference>
<dbReference type="Pfam" id="PF00088">
    <property type="entry name" value="Trefoil"/>
    <property type="match status" value="1"/>
</dbReference>
<dbReference type="InterPro" id="IPR000322">
    <property type="entry name" value="Glyco_hydro_31_TIM"/>
</dbReference>
<dbReference type="GO" id="GO:0005975">
    <property type="term" value="P:carbohydrate metabolic process"/>
    <property type="evidence" value="ECO:0007669"/>
    <property type="project" value="InterPro"/>
</dbReference>
<keyword evidence="10" id="KW-1133">Transmembrane helix</keyword>
<gene>
    <name evidence="12" type="ORF">QYM36_008796</name>
</gene>
<evidence type="ECO:0000256" key="8">
    <source>
        <dbReference type="PROSITE-ProRule" id="PRU00779"/>
    </source>
</evidence>
<dbReference type="InterPro" id="IPR011013">
    <property type="entry name" value="Gal_mutarotase_sf_dom"/>
</dbReference>
<dbReference type="PROSITE" id="PS51448">
    <property type="entry name" value="P_TREFOIL_2"/>
    <property type="match status" value="1"/>
</dbReference>
<evidence type="ECO:0000256" key="1">
    <source>
        <dbReference type="ARBA" id="ARBA00004308"/>
    </source>
</evidence>
<keyword evidence="7 9" id="KW-0326">Glycosidase</keyword>
<dbReference type="PANTHER" id="PTHR22762">
    <property type="entry name" value="ALPHA-GLUCOSIDASE"/>
    <property type="match status" value="1"/>
</dbReference>
<evidence type="ECO:0000256" key="7">
    <source>
        <dbReference type="ARBA" id="ARBA00023295"/>
    </source>
</evidence>
<dbReference type="InterPro" id="IPR000519">
    <property type="entry name" value="P_trefoil_dom"/>
</dbReference>
<dbReference type="SUPFAM" id="SSF51445">
    <property type="entry name" value="(Trans)glycosidases"/>
    <property type="match status" value="1"/>
</dbReference>
<evidence type="ECO:0000256" key="4">
    <source>
        <dbReference type="ARBA" id="ARBA00023136"/>
    </source>
</evidence>
<evidence type="ECO:0000256" key="5">
    <source>
        <dbReference type="ARBA" id="ARBA00023157"/>
    </source>
</evidence>
<dbReference type="PROSITE" id="PS00129">
    <property type="entry name" value="GLYCOSYL_HYDROL_F31_1"/>
    <property type="match status" value="1"/>
</dbReference>
<dbReference type="CDD" id="cd06602">
    <property type="entry name" value="GH31_MGAM_SI_GAA"/>
    <property type="match status" value="1"/>
</dbReference>
<organism evidence="12 13">
    <name type="scientific">Artemia franciscana</name>
    <name type="common">Brine shrimp</name>
    <name type="synonym">Artemia sanfranciscana</name>
    <dbReference type="NCBI Taxonomy" id="6661"/>
    <lineage>
        <taxon>Eukaryota</taxon>
        <taxon>Metazoa</taxon>
        <taxon>Ecdysozoa</taxon>
        <taxon>Arthropoda</taxon>
        <taxon>Crustacea</taxon>
        <taxon>Branchiopoda</taxon>
        <taxon>Anostraca</taxon>
        <taxon>Artemiidae</taxon>
        <taxon>Artemia</taxon>
    </lineage>
</organism>
<dbReference type="PROSITE" id="PS00707">
    <property type="entry name" value="GLYCOSYL_HYDROL_F31_2"/>
    <property type="match status" value="1"/>
</dbReference>
<sequence length="1067" mass="121260">MDDASKIEKHLLVQSKNFDSFNDTSIYTMHWNLRQRDRNTVARKIIICGLSLAFLLLALIILRAFGKSFLCDNSYLNSNWNEIHAEFDSPFRLNSQGSSDIALELKTPLPHPKPSSEVCYDVPEELRFDCFPLSGASEDKCSERGCCWKSTISSSPDLGVPFCYYPSNYGLYKWDNISQNERGVAGNLVLKYSSGYVDDILNLGVEAFFETNYRLRIKIYDRENRRYEPPVPVTEPKDFVEELSTEYEFKIDPKKTGFVVKRRATGEIIFDTTTGGFTFANQFLQISSLLPSPYLYGIGEQQDTLLHSTNWKQFSLFAHDGVPADHMNLYGSHPFYLVMENNGMSHGVFLKNSDPMDIIIQPAPAITFRTIGGIFDFYIFLGPKPGDVVSQYTELIGRPFMPPFWSLGYHQCRFGYNTLNRTKEIMGRTRDAGIPFDVQWVDIDYMDKRRDFTYDKDNYFGLPDFVKALQLVGMHFIPIMDPGISNADSNGAYPPYDEGLEMNVFIQKNKNSAEPFEGKVWNPVSTVWPDFTHPNATEYWINQIRRFVEEVPIDGLWIDMNEPANFYNGAKEGCPDNSLENPPYTPRVVDGHLQHKTLCMSAQQYAGAHYDVHNLYGFTETIATNFALTEVLKRRPFIISRSTYPGQGHFGGHWTGDVRSDWGDMKKSISAILNFNMFGIPMVGADICGFVQNTTADLCTRWMELGAFYPFSRNHNSDDTIDQDPVALGPDVVEAAKNSLLIRYSLLPYLYTLFWRANQYGETVARPLFFEFPDDRSTYGIDVQFLWGSSLMIIPVLDPLEQVVTAYFPKGLWYDYETFKIVSEGEEIMDLESPSGKIRLAIRGGSIIPTQSPNVTTARTRLSPFELIAALDEEQKACGSLYWDDGISIDSFMSGKYNYLEFSSSGSALEISPKKIGYFDEHLKLGSVRILGIQSDVVNVSLNGGKVDFTYIGGKIFERLVKERLRFATEEANLLQDIQTGFHRERNTVDNLIRMQRDIIHALNNGKVMIAVFLDVKGAFDNLVHRQILEGLSKAKIKGNLMKFTLSYLSDRKIVVTVGQERSEEIG</sequence>
<keyword evidence="6" id="KW-0325">Glycoprotein</keyword>
<dbReference type="InterPro" id="IPR017853">
    <property type="entry name" value="GH"/>
</dbReference>
<dbReference type="PROSITE" id="PS00025">
    <property type="entry name" value="P_TREFOIL_1"/>
    <property type="match status" value="1"/>
</dbReference>
<dbReference type="InterPro" id="IPR030458">
    <property type="entry name" value="Glyco_hydro_31_AS"/>
</dbReference>
<evidence type="ECO:0000256" key="9">
    <source>
        <dbReference type="RuleBase" id="RU361185"/>
    </source>
</evidence>
<feature type="transmembrane region" description="Helical" evidence="10">
    <location>
        <begin position="45"/>
        <end position="65"/>
    </location>
</feature>
<dbReference type="SMART" id="SM00018">
    <property type="entry name" value="PD"/>
    <property type="match status" value="1"/>
</dbReference>
<accession>A0AA88I1E8</accession>
<name>A0AA88I1E8_ARTSF</name>
<dbReference type="Gene3D" id="2.60.40.1760">
    <property type="entry name" value="glycosyl hydrolase (family 31)"/>
    <property type="match status" value="1"/>
</dbReference>
<dbReference type="CDD" id="cd14752">
    <property type="entry name" value="GH31_N"/>
    <property type="match status" value="1"/>
</dbReference>
<dbReference type="Gene3D" id="4.10.110.10">
    <property type="entry name" value="Spasmolytic Protein, domain 1"/>
    <property type="match status" value="1"/>
</dbReference>
<evidence type="ECO:0000256" key="3">
    <source>
        <dbReference type="ARBA" id="ARBA00022801"/>
    </source>
</evidence>
<dbReference type="EMBL" id="JAVRJZ010000013">
    <property type="protein sequence ID" value="KAK2714347.1"/>
    <property type="molecule type" value="Genomic_DNA"/>
</dbReference>
<dbReference type="Pfam" id="PF01055">
    <property type="entry name" value="Glyco_hydro_31_2nd"/>
    <property type="match status" value="1"/>
</dbReference>
<dbReference type="GO" id="GO:0030246">
    <property type="term" value="F:carbohydrate binding"/>
    <property type="evidence" value="ECO:0007669"/>
    <property type="project" value="InterPro"/>
</dbReference>
<dbReference type="AlphaFoldDB" id="A0AA88I1E8"/>
<dbReference type="InterPro" id="IPR013780">
    <property type="entry name" value="Glyco_hydro_b"/>
</dbReference>
<evidence type="ECO:0000313" key="12">
    <source>
        <dbReference type="EMBL" id="KAK2714347.1"/>
    </source>
</evidence>
<dbReference type="Pfam" id="PF13802">
    <property type="entry name" value="Gal_mutarotas_2"/>
    <property type="match status" value="1"/>
</dbReference>
<keyword evidence="5" id="KW-1015">Disulfide bond</keyword>
<comment type="similarity">
    <text evidence="2 9">Belongs to the glycosyl hydrolase 31 family.</text>
</comment>
<keyword evidence="3 9" id="KW-0378">Hydrolase</keyword>
<feature type="non-terminal residue" evidence="12">
    <location>
        <position position="1"/>
    </location>
</feature>
<dbReference type="SUPFAM" id="SSF74650">
    <property type="entry name" value="Galactose mutarotase-like"/>
    <property type="match status" value="1"/>
</dbReference>
<evidence type="ECO:0000256" key="10">
    <source>
        <dbReference type="SAM" id="Phobius"/>
    </source>
</evidence>
<dbReference type="InterPro" id="IPR030459">
    <property type="entry name" value="Glyco_hydro_31_CS"/>
</dbReference>
<dbReference type="InterPro" id="IPR025887">
    <property type="entry name" value="Glyco_hydro_31_N_dom"/>
</dbReference>
<dbReference type="Gene3D" id="2.60.40.1180">
    <property type="entry name" value="Golgi alpha-mannosidase II"/>
    <property type="match status" value="2"/>
</dbReference>
<dbReference type="Gene3D" id="3.20.20.80">
    <property type="entry name" value="Glycosidases"/>
    <property type="match status" value="1"/>
</dbReference>
<evidence type="ECO:0000256" key="2">
    <source>
        <dbReference type="ARBA" id="ARBA00007806"/>
    </source>
</evidence>
<dbReference type="GO" id="GO:0004558">
    <property type="term" value="F:alpha-1,4-glucosidase activity"/>
    <property type="evidence" value="ECO:0007669"/>
    <property type="project" value="TreeGrafter"/>
</dbReference>
<dbReference type="InterPro" id="IPR044913">
    <property type="entry name" value="P_trefoil_dom_sf"/>
</dbReference>